<dbReference type="EMBL" id="BAABBM010000001">
    <property type="protein sequence ID" value="GAA3901473.1"/>
    <property type="molecule type" value="Genomic_DNA"/>
</dbReference>
<evidence type="ECO:0000313" key="2">
    <source>
        <dbReference type="EMBL" id="GAA3901473.1"/>
    </source>
</evidence>
<proteinExistence type="predicted"/>
<comment type="caution">
    <text evidence="2">The sequence shown here is derived from an EMBL/GenBank/DDBJ whole genome shotgun (WGS) entry which is preliminary data.</text>
</comment>
<evidence type="ECO:0000259" key="1">
    <source>
        <dbReference type="Pfam" id="PF07238"/>
    </source>
</evidence>
<dbReference type="Proteomes" id="UP001500827">
    <property type="component" value="Unassembled WGS sequence"/>
</dbReference>
<reference evidence="3" key="1">
    <citation type="journal article" date="2019" name="Int. J. Syst. Evol. Microbiol.">
        <title>The Global Catalogue of Microorganisms (GCM) 10K type strain sequencing project: providing services to taxonomists for standard genome sequencing and annotation.</title>
        <authorList>
            <consortium name="The Broad Institute Genomics Platform"/>
            <consortium name="The Broad Institute Genome Sequencing Center for Infectious Disease"/>
            <person name="Wu L."/>
            <person name="Ma J."/>
        </authorList>
    </citation>
    <scope>NUCLEOTIDE SEQUENCE [LARGE SCALE GENOMIC DNA]</scope>
    <source>
        <strain evidence="3">JCM 17543</strain>
    </source>
</reference>
<dbReference type="InterPro" id="IPR009875">
    <property type="entry name" value="PilZ_domain"/>
</dbReference>
<evidence type="ECO:0000313" key="3">
    <source>
        <dbReference type="Proteomes" id="UP001500827"/>
    </source>
</evidence>
<accession>A0ABP7LI48</accession>
<dbReference type="RefSeq" id="WP_344699572.1">
    <property type="nucleotide sequence ID" value="NZ_BAABBM010000001.1"/>
</dbReference>
<name>A0ABP7LI48_9SPHN</name>
<dbReference type="Gene3D" id="2.40.10.220">
    <property type="entry name" value="predicted glycosyltransferase like domains"/>
    <property type="match status" value="1"/>
</dbReference>
<sequence length="102" mass="11209">MIRARIAEDETDRRSQLRLPVELEVKMRELGANGVEANVLNISERGFMAESDAAFEVGSRVWLILPGRDRANAVVKWTAGDKLGAEFSEPITLGDYGIPAHG</sequence>
<gene>
    <name evidence="2" type="ORF">GCM10022276_20290</name>
</gene>
<dbReference type="Pfam" id="PF07238">
    <property type="entry name" value="PilZ"/>
    <property type="match status" value="1"/>
</dbReference>
<protein>
    <recommendedName>
        <fullName evidence="1">PilZ domain-containing protein</fullName>
    </recommendedName>
</protein>
<organism evidence="2 3">
    <name type="scientific">Sphingomonas limnosediminicola</name>
    <dbReference type="NCBI Taxonomy" id="940133"/>
    <lineage>
        <taxon>Bacteria</taxon>
        <taxon>Pseudomonadati</taxon>
        <taxon>Pseudomonadota</taxon>
        <taxon>Alphaproteobacteria</taxon>
        <taxon>Sphingomonadales</taxon>
        <taxon>Sphingomonadaceae</taxon>
        <taxon>Sphingomonas</taxon>
    </lineage>
</organism>
<dbReference type="SUPFAM" id="SSF141371">
    <property type="entry name" value="PilZ domain-like"/>
    <property type="match status" value="1"/>
</dbReference>
<feature type="domain" description="PilZ" evidence="1">
    <location>
        <begin position="12"/>
        <end position="93"/>
    </location>
</feature>
<keyword evidence="3" id="KW-1185">Reference proteome</keyword>